<gene>
    <name evidence="3" type="ORF">Sipo8835_36360</name>
</gene>
<feature type="compositionally biased region" description="Low complexity" evidence="1">
    <location>
        <begin position="109"/>
        <end position="123"/>
    </location>
</feature>
<proteinExistence type="predicted"/>
<evidence type="ECO:0008006" key="5">
    <source>
        <dbReference type="Google" id="ProtNLM"/>
    </source>
</evidence>
<dbReference type="Pfam" id="PF19871">
    <property type="entry name" value="DUF6344"/>
    <property type="match status" value="1"/>
</dbReference>
<feature type="compositionally biased region" description="Polar residues" evidence="1">
    <location>
        <begin position="45"/>
        <end position="55"/>
    </location>
</feature>
<accession>A0AAE9AWL1</accession>
<evidence type="ECO:0000313" key="3">
    <source>
        <dbReference type="EMBL" id="TQE21889.1"/>
    </source>
</evidence>
<sequence>MAQNKVMKLWTAIITAFLALCTALGLVTTTAVAAVPRTATTRNCATPATTPSLPLQTRPHDRSLPPTMKQRIRAEAHGSSPSCHRHTAADMVTVVTRPAVSGAQLPESEPATPAAEPATPLQR</sequence>
<evidence type="ECO:0000256" key="2">
    <source>
        <dbReference type="SAM" id="SignalP"/>
    </source>
</evidence>
<dbReference type="Proteomes" id="UP000318720">
    <property type="component" value="Unassembled WGS sequence"/>
</dbReference>
<feature type="chain" id="PRO_5041988699" description="Secreted protein" evidence="2">
    <location>
        <begin position="34"/>
        <end position="123"/>
    </location>
</feature>
<reference evidence="3 4" key="1">
    <citation type="submission" date="2019-03" db="EMBL/GenBank/DDBJ databases">
        <title>Comparative genomic analyses of the sweetpotato soil rot pathogen, Streptomyces ipomoeae.</title>
        <authorList>
            <person name="Ruschel Soares N."/>
            <person name="Badger J.H."/>
            <person name="Huguet-Tapia J.C."/>
            <person name="Clark C.A."/>
            <person name="Pettis G.S."/>
        </authorList>
    </citation>
    <scope>NUCLEOTIDE SEQUENCE [LARGE SCALE GENOMIC DNA]</scope>
    <source>
        <strain evidence="3 4">88-35</strain>
    </source>
</reference>
<feature type="signal peptide" evidence="2">
    <location>
        <begin position="1"/>
        <end position="33"/>
    </location>
</feature>
<organism evidence="3 4">
    <name type="scientific">Streptomyces ipomoeae</name>
    <dbReference type="NCBI Taxonomy" id="103232"/>
    <lineage>
        <taxon>Bacteria</taxon>
        <taxon>Bacillati</taxon>
        <taxon>Actinomycetota</taxon>
        <taxon>Actinomycetes</taxon>
        <taxon>Kitasatosporales</taxon>
        <taxon>Streptomycetaceae</taxon>
        <taxon>Streptomyces</taxon>
    </lineage>
</organism>
<comment type="caution">
    <text evidence="3">The sequence shown here is derived from an EMBL/GenBank/DDBJ whole genome shotgun (WGS) entry which is preliminary data.</text>
</comment>
<protein>
    <recommendedName>
        <fullName evidence="5">Secreted protein</fullName>
    </recommendedName>
</protein>
<evidence type="ECO:0000313" key="4">
    <source>
        <dbReference type="Proteomes" id="UP000318720"/>
    </source>
</evidence>
<feature type="region of interest" description="Disordered" evidence="1">
    <location>
        <begin position="45"/>
        <end position="65"/>
    </location>
</feature>
<dbReference type="RefSeq" id="WP_141585303.1">
    <property type="nucleotide sequence ID" value="NZ_SPAZ01000287.1"/>
</dbReference>
<keyword evidence="2" id="KW-0732">Signal</keyword>
<dbReference type="AlphaFoldDB" id="A0AAE9AWL1"/>
<evidence type="ECO:0000256" key="1">
    <source>
        <dbReference type="SAM" id="MobiDB-lite"/>
    </source>
</evidence>
<dbReference type="InterPro" id="IPR045925">
    <property type="entry name" value="DUF6344"/>
</dbReference>
<dbReference type="EMBL" id="SPAZ01000287">
    <property type="protein sequence ID" value="TQE21889.1"/>
    <property type="molecule type" value="Genomic_DNA"/>
</dbReference>
<feature type="region of interest" description="Disordered" evidence="1">
    <location>
        <begin position="98"/>
        <end position="123"/>
    </location>
</feature>
<name>A0AAE9AWL1_9ACTN</name>